<accession>A0A9X8EPL6</accession>
<organism evidence="2 3">
    <name type="scientific">Pseudomonas putida</name>
    <name type="common">Arthrobacter siderocapsulatus</name>
    <dbReference type="NCBI Taxonomy" id="303"/>
    <lineage>
        <taxon>Bacteria</taxon>
        <taxon>Pseudomonadati</taxon>
        <taxon>Pseudomonadota</taxon>
        <taxon>Gammaproteobacteria</taxon>
        <taxon>Pseudomonadales</taxon>
        <taxon>Pseudomonadaceae</taxon>
        <taxon>Pseudomonas</taxon>
    </lineage>
</organism>
<dbReference type="RefSeq" id="WP_123752515.1">
    <property type="nucleotide sequence ID" value="NZ_RJUR01000011.1"/>
</dbReference>
<comment type="caution">
    <text evidence="2">The sequence shown here is derived from an EMBL/GenBank/DDBJ whole genome shotgun (WGS) entry which is preliminary data.</text>
</comment>
<sequence length="787" mass="89657">MSANSQIIFGQLFERYAGTRIPLIQRDYAQGRADTEEVRSEFLGALARALALPPDDPSLPLNLDFVYGTLNPQRQFVPLDGQQRLTTLFLLHWYLAQRDGELAAFAQLFCNANGSARFAYSVRPSSSEFFDALSQHAPSPALGADDSLIEHLTDQPWYFRHWRLDPTIQSCLTMLQAMHERFHNAATARFARLIDVQQPVISFQILDLDDFGLADDLYIKMNARGMPLTAFETFKARYERHLHTQFDGHPRQMHGKPVSTATFFAWRMDTRWADFFWNFSNARNDASAPATMRLFDQAVMNLLQMVAAATRAVDAPSYEADLLKLRNRQQRLSYQVYEDNGWLDDAFSETLMLLLEAWSEGPDSFTTQLPTAHYFDEVAFFNHAISDQPLNYTRLVQFCGYAMFLRRHGSSQPQAFGEWMRLVVNLSVNASYDGPDDVKRSVSGLGEMLEQALDILAHFASVDRPVSGFRGTQVREEITKAKLIVADSQWRPLLEHAEQHGYFQGQIDFLLDHSSAAWALQSHAHATWQEHFASSLALAEQMFDDHGLRAIDDLLWERALLSEGDYLLKRGYNHSFLGDGLTGPGTWKRLLANEDGMRVTLFCLWNRLDETRPLPAQLQRIIDQARVREPWRQVLIQTPSALGYCALRQLRFERDQVYLLARERMSGSHAELFSFALHQRLQTPQRLAQLAPLSVEGYVPVSGSADEPYFYLLHRHSPQVHTHLYVTSTPHGFLLQIDVDELLGRDALAHALQQDFDFVVEAGYLQSHCPRDTVEQRLVALAGVLAA</sequence>
<name>A0A9X8EPL6_PSEPU</name>
<reference evidence="2 3" key="1">
    <citation type="submission" date="2018-11" db="EMBL/GenBank/DDBJ databases">
        <title>Genomic analyses of the natural microbiome of Caenorhabditis elegans.</title>
        <authorList>
            <person name="Samuel B."/>
        </authorList>
    </citation>
    <scope>NUCLEOTIDE SEQUENCE [LARGE SCALE GENOMIC DNA]</scope>
    <source>
        <strain evidence="2 3">BIGb0473</strain>
    </source>
</reference>
<evidence type="ECO:0000259" key="1">
    <source>
        <dbReference type="Pfam" id="PF03235"/>
    </source>
</evidence>
<dbReference type="InterPro" id="IPR004919">
    <property type="entry name" value="GmrSD_N"/>
</dbReference>
<proteinExistence type="predicted"/>
<feature type="domain" description="GmrSD restriction endonucleases N-terminal" evidence="1">
    <location>
        <begin position="10"/>
        <end position="238"/>
    </location>
</feature>
<evidence type="ECO:0000313" key="2">
    <source>
        <dbReference type="EMBL" id="ROQ53386.1"/>
    </source>
</evidence>
<dbReference type="AlphaFoldDB" id="A0A9X8EPL6"/>
<dbReference type="EMBL" id="RJUR01000011">
    <property type="protein sequence ID" value="ROQ53386.1"/>
    <property type="molecule type" value="Genomic_DNA"/>
</dbReference>
<dbReference type="Proteomes" id="UP000269115">
    <property type="component" value="Unassembled WGS sequence"/>
</dbReference>
<dbReference type="Pfam" id="PF03235">
    <property type="entry name" value="GmrSD_N"/>
    <property type="match status" value="1"/>
</dbReference>
<evidence type="ECO:0000313" key="3">
    <source>
        <dbReference type="Proteomes" id="UP000269115"/>
    </source>
</evidence>
<protein>
    <submittedName>
        <fullName evidence="2">Uncharacterized protein DUF262</fullName>
    </submittedName>
</protein>
<gene>
    <name evidence="2" type="ORF">EDF85_1144</name>
</gene>